<protein>
    <recommendedName>
        <fullName evidence="2">HPt domain-containing protein</fullName>
    </recommendedName>
</protein>
<dbReference type="Gene3D" id="1.20.120.160">
    <property type="entry name" value="HPT domain"/>
    <property type="match status" value="1"/>
</dbReference>
<organism evidence="3">
    <name type="scientific">hydrothermal vent metagenome</name>
    <dbReference type="NCBI Taxonomy" id="652676"/>
    <lineage>
        <taxon>unclassified sequences</taxon>
        <taxon>metagenomes</taxon>
        <taxon>ecological metagenomes</taxon>
    </lineage>
</organism>
<reference evidence="3" key="1">
    <citation type="submission" date="2016-10" db="EMBL/GenBank/DDBJ databases">
        <authorList>
            <person name="de Groot N.N."/>
        </authorList>
    </citation>
    <scope>NUCLEOTIDE SEQUENCE</scope>
</reference>
<dbReference type="SUPFAM" id="SSF47226">
    <property type="entry name" value="Histidine-containing phosphotransfer domain, HPT domain"/>
    <property type="match status" value="1"/>
</dbReference>
<gene>
    <name evidence="3" type="ORF">MNB_SV-3-688</name>
</gene>
<evidence type="ECO:0000259" key="2">
    <source>
        <dbReference type="PROSITE" id="PS50894"/>
    </source>
</evidence>
<feature type="coiled-coil region" evidence="1">
    <location>
        <begin position="27"/>
        <end position="54"/>
    </location>
</feature>
<evidence type="ECO:0000256" key="1">
    <source>
        <dbReference type="SAM" id="Coils"/>
    </source>
</evidence>
<dbReference type="EMBL" id="FPHI01000021">
    <property type="protein sequence ID" value="SFV60004.1"/>
    <property type="molecule type" value="Genomic_DNA"/>
</dbReference>
<dbReference type="GO" id="GO:0000160">
    <property type="term" value="P:phosphorelay signal transduction system"/>
    <property type="evidence" value="ECO:0007669"/>
    <property type="project" value="InterPro"/>
</dbReference>
<dbReference type="AlphaFoldDB" id="A0A1W1C2N7"/>
<proteinExistence type="predicted"/>
<sequence>MGTLMKESLDIAAEKFKSFGFNEEQINQLLATGKRDLEQEIEKLKTLLAEDSFNHEKINQSLHAIKGLLYNLGNNEAGDIMAELKNNQDSSEQINKIKKTLNL</sequence>
<dbReference type="InterPro" id="IPR008207">
    <property type="entry name" value="Sig_transdc_His_kin_Hpt_dom"/>
</dbReference>
<dbReference type="PROSITE" id="PS50894">
    <property type="entry name" value="HPT"/>
    <property type="match status" value="1"/>
</dbReference>
<dbReference type="InterPro" id="IPR036641">
    <property type="entry name" value="HPT_dom_sf"/>
</dbReference>
<accession>A0A1W1C2N7</accession>
<evidence type="ECO:0000313" key="3">
    <source>
        <dbReference type="EMBL" id="SFV60004.1"/>
    </source>
</evidence>
<feature type="domain" description="HPt" evidence="2">
    <location>
        <begin position="22"/>
        <end position="103"/>
    </location>
</feature>
<name>A0A1W1C2N7_9ZZZZ</name>
<keyword evidence="1" id="KW-0175">Coiled coil</keyword>